<dbReference type="GO" id="GO:0008324">
    <property type="term" value="F:monoatomic cation transmembrane transporter activity"/>
    <property type="evidence" value="ECO:0007669"/>
    <property type="project" value="InterPro"/>
</dbReference>
<feature type="transmembrane region" description="Helical" evidence="9">
    <location>
        <begin position="113"/>
        <end position="133"/>
    </location>
</feature>
<feature type="transmembrane region" description="Helical" evidence="9">
    <location>
        <begin position="216"/>
        <end position="249"/>
    </location>
</feature>
<dbReference type="GO" id="GO:0005886">
    <property type="term" value="C:plasma membrane"/>
    <property type="evidence" value="ECO:0007669"/>
    <property type="project" value="UniProtKB-SubCell"/>
</dbReference>
<feature type="transmembrane region" description="Helical" evidence="9">
    <location>
        <begin position="326"/>
        <end position="346"/>
    </location>
</feature>
<comment type="caution">
    <text evidence="11">The sequence shown here is derived from an EMBL/GenBank/DDBJ whole genome shotgun (WGS) entry which is preliminary data.</text>
</comment>
<feature type="transmembrane region" description="Helical" evidence="9">
    <location>
        <begin position="261"/>
        <end position="283"/>
    </location>
</feature>
<dbReference type="InterPro" id="IPR006153">
    <property type="entry name" value="Cation/H_exchanger_TM"/>
</dbReference>
<feature type="domain" description="RCK C-terminal" evidence="10">
    <location>
        <begin position="395"/>
        <end position="475"/>
    </location>
</feature>
<evidence type="ECO:0000256" key="4">
    <source>
        <dbReference type="ARBA" id="ARBA00022475"/>
    </source>
</evidence>
<dbReference type="AlphaFoldDB" id="U5CGU2"/>
<evidence type="ECO:0000256" key="5">
    <source>
        <dbReference type="ARBA" id="ARBA00022692"/>
    </source>
</evidence>
<protein>
    <recommendedName>
        <fullName evidence="10">RCK C-terminal domain-containing protein</fullName>
    </recommendedName>
</protein>
<comment type="subcellular location">
    <subcellularLocation>
        <location evidence="1">Cell membrane</location>
        <topology evidence="1">Multi-pass membrane protein</topology>
    </subcellularLocation>
</comment>
<dbReference type="InterPro" id="IPR006037">
    <property type="entry name" value="RCK_C"/>
</dbReference>
<dbReference type="Gene3D" id="3.30.70.1450">
    <property type="entry name" value="Regulator of K+ conductance, C-terminal domain"/>
    <property type="match status" value="1"/>
</dbReference>
<evidence type="ECO:0000256" key="6">
    <source>
        <dbReference type="ARBA" id="ARBA00022989"/>
    </source>
</evidence>
<dbReference type="SUPFAM" id="SSF116726">
    <property type="entry name" value="TrkA C-terminal domain-like"/>
    <property type="match status" value="1"/>
</dbReference>
<keyword evidence="4" id="KW-1003">Cell membrane</keyword>
<keyword evidence="8 9" id="KW-0472">Membrane</keyword>
<feature type="transmembrane region" description="Helical" evidence="9">
    <location>
        <begin position="84"/>
        <end position="107"/>
    </location>
</feature>
<dbReference type="RefSeq" id="WP_022587840.1">
    <property type="nucleotide sequence ID" value="NZ_AXDC01000014.1"/>
</dbReference>
<feature type="transmembrane region" description="Helical" evidence="9">
    <location>
        <begin position="52"/>
        <end position="72"/>
    </location>
</feature>
<proteinExistence type="predicted"/>
<dbReference type="EMBL" id="AXDC01000014">
    <property type="protein sequence ID" value="ERM92155.1"/>
    <property type="molecule type" value="Genomic_DNA"/>
</dbReference>
<reference evidence="11 12" key="1">
    <citation type="journal article" date="2013" name="Genome Announc.">
        <title>Draft Genome Sequence of an Anaerobic and Extremophilic Bacterium, Caldanaerobacter yonseiensis, Isolated from a Geothermal Hot Stream.</title>
        <authorList>
            <person name="Lee S.J."/>
            <person name="Lee Y.J."/>
            <person name="Park G.S."/>
            <person name="Kim B.C."/>
            <person name="Lee S.J."/>
            <person name="Shin J.H."/>
            <person name="Lee D.W."/>
        </authorList>
    </citation>
    <scope>NUCLEOTIDE SEQUENCE [LARGE SCALE GENOMIC DNA]</scope>
    <source>
        <strain evidence="11 12">KB-1</strain>
    </source>
</reference>
<gene>
    <name evidence="11" type="ORF">O163_06655</name>
</gene>
<evidence type="ECO:0000256" key="8">
    <source>
        <dbReference type="ARBA" id="ARBA00023136"/>
    </source>
</evidence>
<dbReference type="InterPro" id="IPR038770">
    <property type="entry name" value="Na+/solute_symporter_sf"/>
</dbReference>
<evidence type="ECO:0000256" key="1">
    <source>
        <dbReference type="ARBA" id="ARBA00004651"/>
    </source>
</evidence>
<dbReference type="Proteomes" id="UP000016856">
    <property type="component" value="Unassembled WGS sequence"/>
</dbReference>
<name>U5CGU2_CALSX</name>
<evidence type="ECO:0000256" key="9">
    <source>
        <dbReference type="SAM" id="Phobius"/>
    </source>
</evidence>
<evidence type="ECO:0000256" key="7">
    <source>
        <dbReference type="ARBA" id="ARBA00023065"/>
    </source>
</evidence>
<dbReference type="GO" id="GO:0015297">
    <property type="term" value="F:antiporter activity"/>
    <property type="evidence" value="ECO:0007669"/>
    <property type="project" value="UniProtKB-KW"/>
</dbReference>
<evidence type="ECO:0000256" key="3">
    <source>
        <dbReference type="ARBA" id="ARBA00022449"/>
    </source>
</evidence>
<keyword evidence="3" id="KW-0050">Antiport</keyword>
<dbReference type="Pfam" id="PF00999">
    <property type="entry name" value="Na_H_Exchanger"/>
    <property type="match status" value="1"/>
</dbReference>
<dbReference type="NCBIfam" id="NF003716">
    <property type="entry name" value="PRK05326.1-3"/>
    <property type="match status" value="1"/>
</dbReference>
<keyword evidence="5 9" id="KW-0812">Transmembrane</keyword>
<evidence type="ECO:0000256" key="2">
    <source>
        <dbReference type="ARBA" id="ARBA00022448"/>
    </source>
</evidence>
<evidence type="ECO:0000259" key="10">
    <source>
        <dbReference type="PROSITE" id="PS51202"/>
    </source>
</evidence>
<dbReference type="PANTHER" id="PTHR32507">
    <property type="entry name" value="NA(+)/H(+) ANTIPORTER 1"/>
    <property type="match status" value="1"/>
</dbReference>
<evidence type="ECO:0000313" key="12">
    <source>
        <dbReference type="Proteomes" id="UP000016856"/>
    </source>
</evidence>
<sequence length="475" mass="52136">MILLLSILLLLATFSTKLISRLGVPGLVIFLGLGMLFGSDGLNLIYFDDPLLAQRIANVALIIILFEGGFNTKREELQSSFKPAFTLATVGVFITAVTLGLATHYIVGLSLEASLLVGAIVSSTDAAAVFSIFRNKSIQPKLATTLKAESASNDPMAIILTIALLDYMKNTNFNLFPFIAHLMWQIVAGIGVGYLFGKLGPYLFNRARLESGGYYYVLSLGFCYLSFGVAEIIKANGFLAVFIAGYLLGNSKFVYKQGIARFLEGTSTFCNIILFLMLGLLVFPSQLPAFIKEGVFIALLLMLVARPTAVFLTTLFWDYNLKEKLFLCWGGIRGAVPIVLATYPYVAGVAHSNYFFNVVFFIVLLTALIQGASLDILAHKLKLFAGTKKTSPHSLELISTENTKCELLEFEVEKGSSLIGKRLEHIPLPKTTLVTAIVRHDDIVPPRGDTEIQEGDILFILTYQEDKEHLIALLE</sequence>
<dbReference type="PANTHER" id="PTHR32507:SF7">
    <property type="entry name" value="K(+)_H(+) ANTIPORTER NHAP2"/>
    <property type="match status" value="1"/>
</dbReference>
<evidence type="ECO:0000313" key="11">
    <source>
        <dbReference type="EMBL" id="ERM92155.1"/>
    </source>
</evidence>
<dbReference type="NCBIfam" id="NF003715">
    <property type="entry name" value="PRK05326.1-2"/>
    <property type="match status" value="1"/>
</dbReference>
<dbReference type="GO" id="GO:0006813">
    <property type="term" value="P:potassium ion transport"/>
    <property type="evidence" value="ECO:0007669"/>
    <property type="project" value="InterPro"/>
</dbReference>
<dbReference type="GO" id="GO:1902600">
    <property type="term" value="P:proton transmembrane transport"/>
    <property type="evidence" value="ECO:0007669"/>
    <property type="project" value="InterPro"/>
</dbReference>
<dbReference type="PROSITE" id="PS51202">
    <property type="entry name" value="RCK_C"/>
    <property type="match status" value="1"/>
</dbReference>
<organism evidence="11 12">
    <name type="scientific">Caldanaerobacter subterraneus subsp. yonseiensis KB-1</name>
    <dbReference type="NCBI Taxonomy" id="1388761"/>
    <lineage>
        <taxon>Bacteria</taxon>
        <taxon>Bacillati</taxon>
        <taxon>Bacillota</taxon>
        <taxon>Clostridia</taxon>
        <taxon>Thermoanaerobacterales</taxon>
        <taxon>Thermoanaerobacteraceae</taxon>
        <taxon>Caldanaerobacter</taxon>
    </lineage>
</organism>
<keyword evidence="2" id="KW-0813">Transport</keyword>
<dbReference type="PATRIC" id="fig|1388761.3.peg.1337"/>
<dbReference type="Pfam" id="PF02080">
    <property type="entry name" value="TrkA_C"/>
    <property type="match status" value="1"/>
</dbReference>
<accession>U5CGU2</accession>
<keyword evidence="7" id="KW-0406">Ion transport</keyword>
<feature type="transmembrane region" description="Helical" evidence="9">
    <location>
        <begin position="175"/>
        <end position="196"/>
    </location>
</feature>
<keyword evidence="6 9" id="KW-1133">Transmembrane helix</keyword>
<feature type="transmembrane region" description="Helical" evidence="9">
    <location>
        <begin position="358"/>
        <end position="378"/>
    </location>
</feature>
<dbReference type="InterPro" id="IPR036721">
    <property type="entry name" value="RCK_C_sf"/>
</dbReference>
<dbReference type="Gene3D" id="1.20.1530.20">
    <property type="match status" value="1"/>
</dbReference>
<feature type="transmembrane region" description="Helical" evidence="9">
    <location>
        <begin position="295"/>
        <end position="319"/>
    </location>
</feature>